<sequence>MPHTLRAVSTSDEDTAALSMLTGFDLDLARQVNIRGQCAPRPRPGEGSGAALGT</sequence>
<dbReference type="AlphaFoldDB" id="J0NAH4"/>
<proteinExistence type="predicted"/>
<evidence type="ECO:0000313" key="2">
    <source>
        <dbReference type="Proteomes" id="UP000002941"/>
    </source>
</evidence>
<organism evidence="1 2">
    <name type="scientific">Actinomyces massiliensis F0489</name>
    <dbReference type="NCBI Taxonomy" id="1125718"/>
    <lineage>
        <taxon>Bacteria</taxon>
        <taxon>Bacillati</taxon>
        <taxon>Actinomycetota</taxon>
        <taxon>Actinomycetes</taxon>
        <taxon>Actinomycetales</taxon>
        <taxon>Actinomycetaceae</taxon>
        <taxon>Actinomyces</taxon>
    </lineage>
</organism>
<dbReference type="Proteomes" id="UP000002941">
    <property type="component" value="Unassembled WGS sequence"/>
</dbReference>
<protein>
    <submittedName>
        <fullName evidence="1">Uncharacterized protein</fullName>
    </submittedName>
</protein>
<evidence type="ECO:0000313" key="1">
    <source>
        <dbReference type="EMBL" id="EJF43959.1"/>
    </source>
</evidence>
<name>J0NAH4_9ACTO</name>
<keyword evidence="2" id="KW-1185">Reference proteome</keyword>
<gene>
    <name evidence="1" type="ORF">HMPREF1318_0884</name>
</gene>
<accession>J0NAH4</accession>
<dbReference type="EMBL" id="AKFT01000116">
    <property type="protein sequence ID" value="EJF43959.1"/>
    <property type="molecule type" value="Genomic_DNA"/>
</dbReference>
<reference evidence="1 2" key="1">
    <citation type="submission" date="2012-05" db="EMBL/GenBank/DDBJ databases">
        <authorList>
            <person name="Harkins D.M."/>
            <person name="Madupu R."/>
            <person name="Durkin A.S."/>
            <person name="Torralba M."/>
            <person name="Methe B."/>
            <person name="Sutton G.G."/>
            <person name="Nelson K.E."/>
        </authorList>
    </citation>
    <scope>NUCLEOTIDE SEQUENCE [LARGE SCALE GENOMIC DNA]</scope>
    <source>
        <strain evidence="1 2">F0489</strain>
    </source>
</reference>
<comment type="caution">
    <text evidence="1">The sequence shown here is derived from an EMBL/GenBank/DDBJ whole genome shotgun (WGS) entry which is preliminary data.</text>
</comment>